<dbReference type="Proteomes" id="UP000719412">
    <property type="component" value="Unassembled WGS sequence"/>
</dbReference>
<feature type="signal peptide" evidence="2">
    <location>
        <begin position="1"/>
        <end position="21"/>
    </location>
</feature>
<proteinExistence type="predicted"/>
<feature type="chain" id="PRO_5035167069" evidence="2">
    <location>
        <begin position="22"/>
        <end position="904"/>
    </location>
</feature>
<reference evidence="3" key="1">
    <citation type="journal article" date="2020" name="J Insects Food Feed">
        <title>The yellow mealworm (Tenebrio molitor) genome: a resource for the emerging insects as food and feed industry.</title>
        <authorList>
            <person name="Eriksson T."/>
            <person name="Andere A."/>
            <person name="Kelstrup H."/>
            <person name="Emery V."/>
            <person name="Picard C."/>
        </authorList>
    </citation>
    <scope>NUCLEOTIDE SEQUENCE</scope>
    <source>
        <strain evidence="3">Stoneville</strain>
        <tissue evidence="3">Whole head</tissue>
    </source>
</reference>
<comment type="caution">
    <text evidence="3">The sequence shown here is derived from an EMBL/GenBank/DDBJ whole genome shotgun (WGS) entry which is preliminary data.</text>
</comment>
<protein>
    <submittedName>
        <fullName evidence="3">Uncharacterized protein</fullName>
    </submittedName>
</protein>
<evidence type="ECO:0000256" key="1">
    <source>
        <dbReference type="ARBA" id="ARBA00023172"/>
    </source>
</evidence>
<dbReference type="GO" id="GO:0015074">
    <property type="term" value="P:DNA integration"/>
    <property type="evidence" value="ECO:0007669"/>
    <property type="project" value="InterPro"/>
</dbReference>
<dbReference type="GO" id="GO:0003677">
    <property type="term" value="F:DNA binding"/>
    <property type="evidence" value="ECO:0007669"/>
    <property type="project" value="InterPro"/>
</dbReference>
<evidence type="ECO:0000256" key="2">
    <source>
        <dbReference type="SAM" id="SignalP"/>
    </source>
</evidence>
<reference evidence="3" key="2">
    <citation type="submission" date="2021-08" db="EMBL/GenBank/DDBJ databases">
        <authorList>
            <person name="Eriksson T."/>
        </authorList>
    </citation>
    <scope>NUCLEOTIDE SEQUENCE</scope>
    <source>
        <strain evidence="3">Stoneville</strain>
        <tissue evidence="3">Whole head</tissue>
    </source>
</reference>
<dbReference type="EMBL" id="JABDTM020028125">
    <property type="protein sequence ID" value="KAH0809463.1"/>
    <property type="molecule type" value="Genomic_DNA"/>
</dbReference>
<dbReference type="Gene3D" id="1.10.443.10">
    <property type="entry name" value="Intergrase catalytic core"/>
    <property type="match status" value="1"/>
</dbReference>
<dbReference type="SUPFAM" id="SSF56349">
    <property type="entry name" value="DNA breaking-rejoining enzymes"/>
    <property type="match status" value="1"/>
</dbReference>
<dbReference type="InterPro" id="IPR013762">
    <property type="entry name" value="Integrase-like_cat_sf"/>
</dbReference>
<accession>A0A8J6H901</accession>
<evidence type="ECO:0000313" key="3">
    <source>
        <dbReference type="EMBL" id="KAH0809463.1"/>
    </source>
</evidence>
<dbReference type="GO" id="GO:0006310">
    <property type="term" value="P:DNA recombination"/>
    <property type="evidence" value="ECO:0007669"/>
    <property type="project" value="UniProtKB-KW"/>
</dbReference>
<keyword evidence="4" id="KW-1185">Reference proteome</keyword>
<name>A0A8J6H901_TENMO</name>
<dbReference type="InterPro" id="IPR011010">
    <property type="entry name" value="DNA_brk_join_enz"/>
</dbReference>
<gene>
    <name evidence="3" type="ORF">GEV33_013328</name>
</gene>
<sequence>MCPYLFLFLVHSLACTRRVNIVFNLNGATGSKTMSCSPLKRKTEQVPNHTGNDPIRKKPQFSVVVKGVDHDINENDIRDQLDVLPLVYKLIWCIKSRKTNKFTNLILVNTENTDTVDFVLTHGLVLYGKHHQCEPSKPPTPTPLQCTKCFQLGHHITACPNKPACPKCPQTHADRTHRVQNLTYQNAHQPHRTANLFHFQIAAPRLVLSEHGLPMASTPTAPPQYATNIATVNVAGLDRKKHALENFIETDLIKIVPITEIHIPLASNIANTKHELPPHLSDLEAVAADIQFNNSTITLISYYNPQTDFGDTSSKVNGKTFSKLISELPIYRLENRNTTHIAGSILDHIVISENLIPHVDPHTFIGPTVTSDHLPLVAQLIRDTPPRTHSNLRLQKSRLATNSDAKSLNPPTYNTPIKEKRTIFREYTRTRDPFLKTAHNRLNALIRRDINAYREETWTKACESLTTSHHLVYNAQTYHSPRDKANCFDEILEEVHQVPQTPNFEDVFFERITSNVNAFNNSPLTEPLPHPLNDEHMTDEITTDETRSGRITCGYWGYMTAAEPVELLEVSPRMNAVEYVQVLNQLQICMQMVYGEDFPDEIWMVQDKISDSVGDRRAGGCATSRVSERILCVVIGIRDNPRERIADPISSTVWRCQILRAAKAPRDFKEADDNVYLLMKIALLFGICGTCRREELHSLHVSDIVEQGSSLFITLSDTKTHSKRVFSVTADGEAVNALELYRKYAVLRPLNVQHDYFFVAYRNQKCTVQRVGIHSFGKMPRIVANYLKLPNPEMYTGHCFKRTSATLIADTGADFVTLKRLGGRKLRRAMDVCVCLVGADGRVVEGRATLSRHHREVSRVQIPGRMGLPWMVVLYFMLCCPERKKGEERVGVGGRGKYPGAPVE</sequence>
<keyword evidence="2" id="KW-0732">Signal</keyword>
<evidence type="ECO:0000313" key="4">
    <source>
        <dbReference type="Proteomes" id="UP000719412"/>
    </source>
</evidence>
<dbReference type="InterPro" id="IPR036691">
    <property type="entry name" value="Endo/exonu/phosph_ase_sf"/>
</dbReference>
<dbReference type="SUPFAM" id="SSF56219">
    <property type="entry name" value="DNase I-like"/>
    <property type="match status" value="1"/>
</dbReference>
<dbReference type="AlphaFoldDB" id="A0A8J6H901"/>
<keyword evidence="1" id="KW-0233">DNA recombination</keyword>
<organism evidence="3 4">
    <name type="scientific">Tenebrio molitor</name>
    <name type="common">Yellow mealworm beetle</name>
    <dbReference type="NCBI Taxonomy" id="7067"/>
    <lineage>
        <taxon>Eukaryota</taxon>
        <taxon>Metazoa</taxon>
        <taxon>Ecdysozoa</taxon>
        <taxon>Arthropoda</taxon>
        <taxon>Hexapoda</taxon>
        <taxon>Insecta</taxon>
        <taxon>Pterygota</taxon>
        <taxon>Neoptera</taxon>
        <taxon>Endopterygota</taxon>
        <taxon>Coleoptera</taxon>
        <taxon>Polyphaga</taxon>
        <taxon>Cucujiformia</taxon>
        <taxon>Tenebrionidae</taxon>
        <taxon>Tenebrio</taxon>
    </lineage>
</organism>